<reference evidence="5 6" key="1">
    <citation type="submission" date="2018-09" db="EMBL/GenBank/DDBJ databases">
        <title>Genomic investigation of the strawberry pathogen Phytophthora fragariae indicates pathogenicity is determined by transcriptional variation in three key races.</title>
        <authorList>
            <person name="Adams T.M."/>
            <person name="Armitage A.D."/>
            <person name="Sobczyk M.K."/>
            <person name="Bates H.J."/>
            <person name="Dunwell J.M."/>
            <person name="Nellist C.F."/>
            <person name="Harrison R.J."/>
        </authorList>
    </citation>
    <scope>NUCLEOTIDE SEQUENCE [LARGE SCALE GENOMIC DNA]</scope>
    <source>
        <strain evidence="5 6">NOV-77</strain>
    </source>
</reference>
<name>A0A6G0RDY0_9STRA</name>
<accession>A0A6G0RDY0</accession>
<protein>
    <recommendedName>
        <fullName evidence="4">Crinkler effector protein N-terminal domain-containing protein</fullName>
    </recommendedName>
</protein>
<dbReference type="GO" id="GO:0043657">
    <property type="term" value="C:host cell"/>
    <property type="evidence" value="ECO:0007669"/>
    <property type="project" value="UniProtKB-SubCell"/>
</dbReference>
<proteinExistence type="predicted"/>
<dbReference type="GO" id="GO:0005576">
    <property type="term" value="C:extracellular region"/>
    <property type="evidence" value="ECO:0007669"/>
    <property type="project" value="UniProtKB-SubCell"/>
</dbReference>
<evidence type="ECO:0000259" key="4">
    <source>
        <dbReference type="Pfam" id="PF20147"/>
    </source>
</evidence>
<gene>
    <name evidence="5" type="ORF">PF008_g15958</name>
</gene>
<dbReference type="Pfam" id="PF20147">
    <property type="entry name" value="Crinkler"/>
    <property type="match status" value="1"/>
</dbReference>
<dbReference type="InterPro" id="IPR045379">
    <property type="entry name" value="Crinkler_N"/>
</dbReference>
<comment type="caution">
    <text evidence="5">The sequence shown here is derived from an EMBL/GenBank/DDBJ whole genome shotgun (WGS) entry which is preliminary data.</text>
</comment>
<evidence type="ECO:0000256" key="3">
    <source>
        <dbReference type="ARBA" id="ARBA00022525"/>
    </source>
</evidence>
<keyword evidence="3" id="KW-0964">Secreted</keyword>
<comment type="subcellular location">
    <subcellularLocation>
        <location evidence="1">Host cell</location>
    </subcellularLocation>
    <subcellularLocation>
        <location evidence="2">Secreted</location>
    </subcellularLocation>
</comment>
<organism evidence="5 6">
    <name type="scientific">Phytophthora fragariae</name>
    <dbReference type="NCBI Taxonomy" id="53985"/>
    <lineage>
        <taxon>Eukaryota</taxon>
        <taxon>Sar</taxon>
        <taxon>Stramenopiles</taxon>
        <taxon>Oomycota</taxon>
        <taxon>Peronosporomycetes</taxon>
        <taxon>Peronosporales</taxon>
        <taxon>Peronosporaceae</taxon>
        <taxon>Phytophthora</taxon>
    </lineage>
</organism>
<evidence type="ECO:0000313" key="5">
    <source>
        <dbReference type="EMBL" id="KAE9329381.1"/>
    </source>
</evidence>
<sequence>MEEVTLMCALFREGRVDVIPVDIPVDDDSKKTVGHLKDAIKEKQMYTFPASQLRLFLAKKGDAWLPDDDSLNAVLEGRDFSSYLAMRSSWKLAKPSLFGPNVSLGEDVIHVLVVAPEIVSGAEATQDTKLSTLSMMLKQCKKVGGLPQQGDFLKLFDWSDDDCGRAMDIKLIEDIVHFTGPKFYVRKEILCVLENFKNIYQEEFNEDKVVNKQFILMGSPGTGKSCILALICFYIAVHYKRPVVWFRMVNGGIYPAATRLFYEGKYYEWDDDNGKIFESLYDAMKPSGIDPIKCWFCLDGMVQDEVKEKYWVNKYKLLATSGQFSPKSEAMQFTKRCLVPYWKRRDLEDLGLKHLQFQDNDVDARFFVSGGSLRDFIGDDGKDSILAAVASIGRRGDGEMLLTSSGVASEKQIDRIRMHGVQDVNNTEHYLIGVAKGMNDDRLEGVAFEGYFHSLLRHRRSIRVQYCKYDNVDRRSIQDWKNIKEVGSIEVNTPSLVKCEGGNKTECLTVMESWAANPFTMDYWIPATSLCETIDAVAKWTLPDGVLRFCFLQLTKASTHKCDEAFLWELAQPFVNKQLPVCYIALLPDDADEDNRLRFRLKPAVITHQKVLDHIPLYVAHFQVTECYEKNVAAST</sequence>
<evidence type="ECO:0000313" key="6">
    <source>
        <dbReference type="Proteomes" id="UP000486351"/>
    </source>
</evidence>
<dbReference type="EMBL" id="QXFY01001067">
    <property type="protein sequence ID" value="KAE9329381.1"/>
    <property type="molecule type" value="Genomic_DNA"/>
</dbReference>
<dbReference type="AlphaFoldDB" id="A0A6G0RDY0"/>
<feature type="domain" description="Crinkler effector protein N-terminal" evidence="4">
    <location>
        <begin position="4"/>
        <end position="114"/>
    </location>
</feature>
<evidence type="ECO:0000256" key="2">
    <source>
        <dbReference type="ARBA" id="ARBA00004613"/>
    </source>
</evidence>
<evidence type="ECO:0000256" key="1">
    <source>
        <dbReference type="ARBA" id="ARBA00004340"/>
    </source>
</evidence>
<dbReference type="Proteomes" id="UP000486351">
    <property type="component" value="Unassembled WGS sequence"/>
</dbReference>